<dbReference type="InParanoid" id="G0V8V5"/>
<keyword evidence="5" id="KW-0256">Endoplasmic reticulum</keyword>
<organism evidence="7 8">
    <name type="scientific">Naumovozyma castellii</name>
    <name type="common">Yeast</name>
    <name type="synonym">Saccharomyces castellii</name>
    <dbReference type="NCBI Taxonomy" id="27288"/>
    <lineage>
        <taxon>Eukaryota</taxon>
        <taxon>Fungi</taxon>
        <taxon>Dikarya</taxon>
        <taxon>Ascomycota</taxon>
        <taxon>Saccharomycotina</taxon>
        <taxon>Saccharomycetes</taxon>
        <taxon>Saccharomycetales</taxon>
        <taxon>Saccharomycetaceae</taxon>
        <taxon>Naumovozyma</taxon>
    </lineage>
</organism>
<keyword evidence="5" id="KW-0560">Oxidoreductase</keyword>
<dbReference type="GO" id="GO:0005789">
    <property type="term" value="C:endoplasmic reticulum membrane"/>
    <property type="evidence" value="ECO:0007669"/>
    <property type="project" value="UniProtKB-SubCell"/>
</dbReference>
<evidence type="ECO:0000256" key="2">
    <source>
        <dbReference type="ARBA" id="ARBA00022692"/>
    </source>
</evidence>
<evidence type="ECO:0000259" key="6">
    <source>
        <dbReference type="Pfam" id="PF02544"/>
    </source>
</evidence>
<feature type="transmembrane region" description="Helical" evidence="5">
    <location>
        <begin position="122"/>
        <end position="142"/>
    </location>
</feature>
<evidence type="ECO:0000256" key="4">
    <source>
        <dbReference type="ARBA" id="ARBA00023136"/>
    </source>
</evidence>
<accession>G0V8V5</accession>
<dbReference type="eggNOG" id="KOG1640">
    <property type="taxonomic scope" value="Eukaryota"/>
</dbReference>
<dbReference type="UniPathway" id="UPA00378"/>
<name>G0V8V5_NAUCA</name>
<dbReference type="GeneID" id="96901382"/>
<keyword evidence="2 5" id="KW-0812">Transmembrane</keyword>
<dbReference type="EMBL" id="HE576752">
    <property type="protein sequence ID" value="CCC67904.1"/>
    <property type="molecule type" value="Genomic_DNA"/>
</dbReference>
<evidence type="ECO:0000313" key="8">
    <source>
        <dbReference type="Proteomes" id="UP000001640"/>
    </source>
</evidence>
<reference evidence="7 8" key="1">
    <citation type="journal article" date="2011" name="Proc. Natl. Acad. Sci. U.S.A.">
        <title>Evolutionary erosion of yeast sex chromosomes by mating-type switching accidents.</title>
        <authorList>
            <person name="Gordon J.L."/>
            <person name="Armisen D."/>
            <person name="Proux-Wera E."/>
            <person name="Oheigeartaigh S.S."/>
            <person name="Byrne K.P."/>
            <person name="Wolfe K.H."/>
        </authorList>
    </citation>
    <scope>NUCLEOTIDE SEQUENCE [LARGE SCALE GENOMIC DNA]</scope>
    <source>
        <strain evidence="8">ATCC 76901 / BCRC 22586 / CBS 4309 / NBRC 1992 / NRRL Y-12630</strain>
    </source>
</reference>
<dbReference type="RefSeq" id="XP_003674284.1">
    <property type="nucleotide sequence ID" value="XM_003674236.1"/>
</dbReference>
<comment type="subcellular location">
    <subcellularLocation>
        <location evidence="1">Endomembrane system</location>
        <topology evidence="1">Multi-pass membrane protein</topology>
    </subcellularLocation>
    <subcellularLocation>
        <location evidence="5">Endoplasmic reticulum membrane</location>
    </subcellularLocation>
</comment>
<dbReference type="GO" id="GO:0043048">
    <property type="term" value="P:dolichyl monophosphate biosynthetic process"/>
    <property type="evidence" value="ECO:0007669"/>
    <property type="project" value="EnsemblFungi"/>
</dbReference>
<protein>
    <recommendedName>
        <fullName evidence="5">Polyprenal reductase</fullName>
        <ecNumber evidence="5">1.3.1.94</ecNumber>
    </recommendedName>
</protein>
<dbReference type="InterPro" id="IPR001104">
    <property type="entry name" value="3-oxo-5_a-steroid_4-DH_C"/>
</dbReference>
<proteinExistence type="inferred from homology"/>
<dbReference type="Proteomes" id="UP000001640">
    <property type="component" value="Chromosome 1"/>
</dbReference>
<feature type="transmembrane region" description="Helical" evidence="5">
    <location>
        <begin position="12"/>
        <end position="32"/>
    </location>
</feature>
<keyword evidence="3 5" id="KW-1133">Transmembrane helix</keyword>
<dbReference type="AlphaFoldDB" id="G0V8V5"/>
<feature type="domain" description="3-oxo-5-alpha-steroid 4-dehydrogenase C-terminal" evidence="6">
    <location>
        <begin position="156"/>
        <end position="250"/>
    </location>
</feature>
<comment type="similarity">
    <text evidence="5">Belongs to the steroid 5-alpha reductase family. Polyprenal reductase subfamily.</text>
</comment>
<comment type="pathway">
    <text evidence="5">Protein modification; protein glycosylation.</text>
</comment>
<dbReference type="PANTHER" id="PTHR14624:SF0">
    <property type="entry name" value="POLYPRENOL REDUCTASE"/>
    <property type="match status" value="1"/>
</dbReference>
<dbReference type="OrthoDB" id="541710at2759"/>
<dbReference type="STRING" id="1064592.G0V8V5"/>
<evidence type="ECO:0000256" key="1">
    <source>
        <dbReference type="ARBA" id="ARBA00004127"/>
    </source>
</evidence>
<gene>
    <name evidence="7" type="primary">NCAS0A13460</name>
    <name evidence="7" type="ordered locus">NCAS_0A13460</name>
</gene>
<dbReference type="HOGENOM" id="CLU_044409_0_0_1"/>
<dbReference type="Pfam" id="PF02544">
    <property type="entry name" value="Steroid_dh"/>
    <property type="match status" value="1"/>
</dbReference>
<keyword evidence="8" id="KW-1185">Reference proteome</keyword>
<evidence type="ECO:0000256" key="3">
    <source>
        <dbReference type="ARBA" id="ARBA00022989"/>
    </source>
</evidence>
<dbReference type="InterPro" id="IPR039698">
    <property type="entry name" value="Dfg10/SRD5A3"/>
</dbReference>
<feature type="transmembrane region" description="Helical" evidence="5">
    <location>
        <begin position="149"/>
        <end position="165"/>
    </location>
</feature>
<evidence type="ECO:0000256" key="5">
    <source>
        <dbReference type="RuleBase" id="RU367081"/>
    </source>
</evidence>
<dbReference type="GO" id="GO:0007124">
    <property type="term" value="P:pseudohyphal growth"/>
    <property type="evidence" value="ECO:0007669"/>
    <property type="project" value="EnsemblFungi"/>
</dbReference>
<keyword evidence="5" id="KW-0521">NADP</keyword>
<dbReference type="PROSITE" id="PS50244">
    <property type="entry name" value="S5A_REDUCTASE"/>
    <property type="match status" value="1"/>
</dbReference>
<dbReference type="KEGG" id="ncs:NCAS_0A13460"/>
<dbReference type="EC" id="1.3.1.94" evidence="5"/>
<dbReference type="GO" id="GO:0006488">
    <property type="term" value="P:dolichol-linked oligosaccharide biosynthetic process"/>
    <property type="evidence" value="ECO:0007669"/>
    <property type="project" value="UniProtKB-UniRule"/>
</dbReference>
<dbReference type="GO" id="GO:0016095">
    <property type="term" value="P:polyprenol catabolic process"/>
    <property type="evidence" value="ECO:0007669"/>
    <property type="project" value="UniProtKB-UniRule"/>
</dbReference>
<comment type="catalytic activity">
    <reaction evidence="5">
        <text>a di-trans,poly-cis-dolichal + NADP(+) = a di-trans,poly-cis-polyprenal + NADPH + H(+)</text>
        <dbReference type="Rhea" id="RHEA:80727"/>
        <dbReference type="Rhea" id="RHEA-COMP:19536"/>
        <dbReference type="Rhea" id="RHEA-COMP:19537"/>
        <dbReference type="ChEBI" id="CHEBI:15378"/>
        <dbReference type="ChEBI" id="CHEBI:57783"/>
        <dbReference type="ChEBI" id="CHEBI:58349"/>
        <dbReference type="ChEBI" id="CHEBI:231623"/>
        <dbReference type="ChEBI" id="CHEBI:231637"/>
        <dbReference type="EC" id="1.3.1.94"/>
    </reaction>
    <physiologicalReaction direction="right-to-left" evidence="5">
        <dbReference type="Rhea" id="RHEA:80729"/>
    </physiologicalReaction>
</comment>
<evidence type="ECO:0000313" key="7">
    <source>
        <dbReference type="EMBL" id="CCC67904.1"/>
    </source>
</evidence>
<dbReference type="FunCoup" id="G0V8V5">
    <property type="interactions" value="385"/>
</dbReference>
<keyword evidence="4 5" id="KW-0472">Membrane</keyword>
<sequence length="251" mass="29633">MSTDTILNLLVIGYRSSFFLGLLSLAIAKFYLPDFLQYGKTLNTAQSGDVMTLWDKIIHFTVPKSYFSHFYYLSAILSVSTLYVYPKYPVVWLLAFHSLRRLYETLFVCKYTSKSRMNWSHYVVGIWFYTVLHLILNICLYFERISPTINISALFILILASWDQYKNHRVLAHLRKYSLPTQRLFKIVCCPHYLDEMIIYSTFLSYNAEFIWPLIWVVVSLSISAIETKNFYKSKFVEENVPDYSIIPYIL</sequence>
<dbReference type="GO" id="GO:0102389">
    <property type="term" value="F:polyprenol reductase activity"/>
    <property type="evidence" value="ECO:0007669"/>
    <property type="project" value="UniProtKB-UniRule"/>
</dbReference>
<feature type="transmembrane region" description="Helical" evidence="5">
    <location>
        <begin position="210"/>
        <end position="226"/>
    </location>
</feature>
<dbReference type="PANTHER" id="PTHR14624">
    <property type="entry name" value="DFG10 PROTEIN"/>
    <property type="match status" value="1"/>
</dbReference>
<dbReference type="OMA" id="RFYETNF"/>
<dbReference type="GO" id="GO:0003865">
    <property type="term" value="F:3-oxo-5-alpha-steroid 4-dehydrogenase activity"/>
    <property type="evidence" value="ECO:0007669"/>
    <property type="project" value="TreeGrafter"/>
</dbReference>
<comment type="function">
    <text evidence="5">Plays a key role in early steps of protein N-linked glycosylation by being involved in the conversion of polyprenol into dolichol. Acts as a polyprenal reductase that mediates the reduction of polyprenal into dolichal in a NADP-dependent mechanism. Dolichols are required for the synthesis of dolichol-linked monosaccharides and the oligosaccharide precursor used for N-glycosylation.</text>
</comment>
<dbReference type="GO" id="GO:0160198">
    <property type="term" value="F:polyprenal reductase activity"/>
    <property type="evidence" value="ECO:0007669"/>
    <property type="project" value="UniProtKB-EC"/>
</dbReference>
<reference key="2">
    <citation type="submission" date="2011-08" db="EMBL/GenBank/DDBJ databases">
        <title>Genome sequence of Naumovozyma castellii.</title>
        <authorList>
            <person name="Gordon J.L."/>
            <person name="Armisen D."/>
            <person name="Proux-Wera E."/>
            <person name="OhEigeartaigh S.S."/>
            <person name="Byrne K.P."/>
            <person name="Wolfe K.H."/>
        </authorList>
    </citation>
    <scope>NUCLEOTIDE SEQUENCE</scope>
    <source>
        <strain>Type strain:CBS 4309</strain>
    </source>
</reference>